<protein>
    <submittedName>
        <fullName evidence="1">Uncharacterized protein</fullName>
    </submittedName>
</protein>
<comment type="caution">
    <text evidence="1">The sequence shown here is derived from an EMBL/GenBank/DDBJ whole genome shotgun (WGS) entry which is preliminary data.</text>
</comment>
<dbReference type="EMBL" id="SDMP01000010">
    <property type="protein sequence ID" value="RYR36122.1"/>
    <property type="molecule type" value="Genomic_DNA"/>
</dbReference>
<dbReference type="AlphaFoldDB" id="A0A445BBR6"/>
<sequence>MKSEETIKEKVKNYSPTAIAIVIAELAAAAGAGIRNALSREACPSTKALLDGIMEELKNGNNNIVKRRVEKDASLFGAVVMTTVSNEPNYRNIQDDIAKALKLSFDGENIGVKTKKSKRWLPKVFGSKNGGRFNDEIIESRARRLRQEDVG</sequence>
<dbReference type="Proteomes" id="UP000289738">
    <property type="component" value="Chromosome A10"/>
</dbReference>
<evidence type="ECO:0000313" key="2">
    <source>
        <dbReference type="Proteomes" id="UP000289738"/>
    </source>
</evidence>
<reference evidence="1 2" key="1">
    <citation type="submission" date="2019-01" db="EMBL/GenBank/DDBJ databases">
        <title>Sequencing of cultivated peanut Arachis hypogaea provides insights into genome evolution and oil improvement.</title>
        <authorList>
            <person name="Chen X."/>
        </authorList>
    </citation>
    <scope>NUCLEOTIDE SEQUENCE [LARGE SCALE GENOMIC DNA]</scope>
    <source>
        <strain evidence="2">cv. Fuhuasheng</strain>
        <tissue evidence="1">Leaves</tissue>
    </source>
</reference>
<proteinExistence type="predicted"/>
<keyword evidence="2" id="KW-1185">Reference proteome</keyword>
<name>A0A445BBR6_ARAHY</name>
<evidence type="ECO:0000313" key="1">
    <source>
        <dbReference type="EMBL" id="RYR36122.1"/>
    </source>
</evidence>
<gene>
    <name evidence="1" type="ORF">Ahy_A10g051162</name>
</gene>
<organism evidence="1 2">
    <name type="scientific">Arachis hypogaea</name>
    <name type="common">Peanut</name>
    <dbReference type="NCBI Taxonomy" id="3818"/>
    <lineage>
        <taxon>Eukaryota</taxon>
        <taxon>Viridiplantae</taxon>
        <taxon>Streptophyta</taxon>
        <taxon>Embryophyta</taxon>
        <taxon>Tracheophyta</taxon>
        <taxon>Spermatophyta</taxon>
        <taxon>Magnoliopsida</taxon>
        <taxon>eudicotyledons</taxon>
        <taxon>Gunneridae</taxon>
        <taxon>Pentapetalae</taxon>
        <taxon>rosids</taxon>
        <taxon>fabids</taxon>
        <taxon>Fabales</taxon>
        <taxon>Fabaceae</taxon>
        <taxon>Papilionoideae</taxon>
        <taxon>50 kb inversion clade</taxon>
        <taxon>dalbergioids sensu lato</taxon>
        <taxon>Dalbergieae</taxon>
        <taxon>Pterocarpus clade</taxon>
        <taxon>Arachis</taxon>
    </lineage>
</organism>
<accession>A0A445BBR6</accession>